<keyword evidence="3" id="KW-0238">DNA-binding</keyword>
<accession>A0A061E0G8</accession>
<dbReference type="InParanoid" id="A0A061E0G8"/>
<sequence length="154" mass="17897">MKGRDQFLPSFGWSFVCLKGLRPIDENPDQARERFSKRLTQNEVDKCLLMFPFTAVVGLFAFEIHRLFCLDVVGRSGKAWTFLASFEPDEDMVSVFSIRCPQFASEYALKANDEVTFVRQALNDNDKAPWMKFKIEIRRKIILFGQDIWGEVMV</sequence>
<evidence type="ECO:0000313" key="6">
    <source>
        <dbReference type="EMBL" id="EOX98122.1"/>
    </source>
</evidence>
<dbReference type="Gramene" id="EOX98122">
    <property type="protein sequence ID" value="EOX98122"/>
    <property type="gene ID" value="TCM_006956"/>
</dbReference>
<dbReference type="Gene3D" id="2.40.330.10">
    <property type="entry name" value="DNA-binding pseudobarrel domain"/>
    <property type="match status" value="1"/>
</dbReference>
<evidence type="ECO:0000256" key="4">
    <source>
        <dbReference type="ARBA" id="ARBA00023163"/>
    </source>
</evidence>
<evidence type="ECO:0000256" key="5">
    <source>
        <dbReference type="ARBA" id="ARBA00023242"/>
    </source>
</evidence>
<reference evidence="6 7" key="1">
    <citation type="journal article" date="2013" name="Genome Biol.">
        <title>The genome sequence of the most widely cultivated cacao type and its use to identify candidate genes regulating pod color.</title>
        <authorList>
            <person name="Motamayor J.C."/>
            <person name="Mockaitis K."/>
            <person name="Schmutz J."/>
            <person name="Haiminen N."/>
            <person name="Iii D.L."/>
            <person name="Cornejo O."/>
            <person name="Findley S.D."/>
            <person name="Zheng P."/>
            <person name="Utro F."/>
            <person name="Royaert S."/>
            <person name="Saski C."/>
            <person name="Jenkins J."/>
            <person name="Podicheti R."/>
            <person name="Zhao M."/>
            <person name="Scheffler B.E."/>
            <person name="Stack J.C."/>
            <person name="Feltus F.A."/>
            <person name="Mustiga G.M."/>
            <person name="Amores F."/>
            <person name="Phillips W."/>
            <person name="Marelli J.P."/>
            <person name="May G.D."/>
            <person name="Shapiro H."/>
            <person name="Ma J."/>
            <person name="Bustamante C.D."/>
            <person name="Schnell R.J."/>
            <person name="Main D."/>
            <person name="Gilbert D."/>
            <person name="Parida L."/>
            <person name="Kuhn D.N."/>
        </authorList>
    </citation>
    <scope>NUCLEOTIDE SEQUENCE [LARGE SCALE GENOMIC DNA]</scope>
    <source>
        <strain evidence="7">cv. Matina 1-6</strain>
    </source>
</reference>
<dbReference type="AlphaFoldDB" id="A0A061E0G8"/>
<dbReference type="Proteomes" id="UP000026915">
    <property type="component" value="Chromosome 2"/>
</dbReference>
<keyword evidence="5" id="KW-0539">Nucleus</keyword>
<protein>
    <submittedName>
        <fullName evidence="6">Uncharacterized protein</fullName>
    </submittedName>
</protein>
<keyword evidence="4" id="KW-0804">Transcription</keyword>
<dbReference type="GO" id="GO:0005634">
    <property type="term" value="C:nucleus"/>
    <property type="evidence" value="ECO:0007669"/>
    <property type="project" value="UniProtKB-SubCell"/>
</dbReference>
<evidence type="ECO:0000256" key="2">
    <source>
        <dbReference type="ARBA" id="ARBA00023015"/>
    </source>
</evidence>
<evidence type="ECO:0000313" key="7">
    <source>
        <dbReference type="Proteomes" id="UP000026915"/>
    </source>
</evidence>
<comment type="subcellular location">
    <subcellularLocation>
        <location evidence="1">Nucleus</location>
    </subcellularLocation>
</comment>
<proteinExistence type="predicted"/>
<evidence type="ECO:0000256" key="3">
    <source>
        <dbReference type="ARBA" id="ARBA00023125"/>
    </source>
</evidence>
<organism evidence="6 7">
    <name type="scientific">Theobroma cacao</name>
    <name type="common">Cacao</name>
    <name type="synonym">Cocoa</name>
    <dbReference type="NCBI Taxonomy" id="3641"/>
    <lineage>
        <taxon>Eukaryota</taxon>
        <taxon>Viridiplantae</taxon>
        <taxon>Streptophyta</taxon>
        <taxon>Embryophyta</taxon>
        <taxon>Tracheophyta</taxon>
        <taxon>Spermatophyta</taxon>
        <taxon>Magnoliopsida</taxon>
        <taxon>eudicotyledons</taxon>
        <taxon>Gunneridae</taxon>
        <taxon>Pentapetalae</taxon>
        <taxon>rosids</taxon>
        <taxon>malvids</taxon>
        <taxon>Malvales</taxon>
        <taxon>Malvaceae</taxon>
        <taxon>Byttnerioideae</taxon>
        <taxon>Theobroma</taxon>
    </lineage>
</organism>
<dbReference type="EMBL" id="CM001880">
    <property type="protein sequence ID" value="EOX98122.1"/>
    <property type="molecule type" value="Genomic_DNA"/>
</dbReference>
<keyword evidence="2" id="KW-0805">Transcription regulation</keyword>
<dbReference type="HOGENOM" id="CLU_134721_1_1_1"/>
<dbReference type="OMA" id="CPQFASE"/>
<dbReference type="SUPFAM" id="SSF101936">
    <property type="entry name" value="DNA-binding pseudobarrel domain"/>
    <property type="match status" value="1"/>
</dbReference>
<name>A0A061E0G8_THECC</name>
<evidence type="ECO:0000256" key="1">
    <source>
        <dbReference type="ARBA" id="ARBA00004123"/>
    </source>
</evidence>
<keyword evidence="7" id="KW-1185">Reference proteome</keyword>
<dbReference type="GO" id="GO:0003677">
    <property type="term" value="F:DNA binding"/>
    <property type="evidence" value="ECO:0007669"/>
    <property type="project" value="UniProtKB-KW"/>
</dbReference>
<gene>
    <name evidence="6" type="ORF">TCM_006956</name>
</gene>
<dbReference type="InterPro" id="IPR015300">
    <property type="entry name" value="DNA-bd_pseudobarrel_sf"/>
</dbReference>